<proteinExistence type="predicted"/>
<name>A0ABS2JMD0_9GAMM</name>
<evidence type="ECO:0000313" key="1">
    <source>
        <dbReference type="EMBL" id="MBM7120196.1"/>
    </source>
</evidence>
<reference evidence="1 2" key="1">
    <citation type="submission" date="2020-10" db="EMBL/GenBank/DDBJ databases">
        <title>Phylogeny of dyella-like bacteria.</title>
        <authorList>
            <person name="Fu J."/>
        </authorList>
    </citation>
    <scope>NUCLEOTIDE SEQUENCE [LARGE SCALE GENOMIC DNA]</scope>
    <source>
        <strain evidence="1 2">THG-B117</strain>
    </source>
</reference>
<dbReference type="SUPFAM" id="SSF74653">
    <property type="entry name" value="TolA/TonB C-terminal domain"/>
    <property type="match status" value="1"/>
</dbReference>
<evidence type="ECO:0008006" key="3">
    <source>
        <dbReference type="Google" id="ProtNLM"/>
    </source>
</evidence>
<comment type="caution">
    <text evidence="1">The sequence shown here is derived from an EMBL/GenBank/DDBJ whole genome shotgun (WGS) entry which is preliminary data.</text>
</comment>
<dbReference type="EMBL" id="JADIKC010000002">
    <property type="protein sequence ID" value="MBM7120196.1"/>
    <property type="molecule type" value="Genomic_DNA"/>
</dbReference>
<organism evidence="1 2">
    <name type="scientific">Dyella kyungheensis</name>
    <dbReference type="NCBI Taxonomy" id="1242174"/>
    <lineage>
        <taxon>Bacteria</taxon>
        <taxon>Pseudomonadati</taxon>
        <taxon>Pseudomonadota</taxon>
        <taxon>Gammaproteobacteria</taxon>
        <taxon>Lysobacterales</taxon>
        <taxon>Rhodanobacteraceae</taxon>
        <taxon>Dyella</taxon>
    </lineage>
</organism>
<dbReference type="Gene3D" id="3.30.2420.10">
    <property type="entry name" value="TonB"/>
    <property type="match status" value="1"/>
</dbReference>
<sequence>MQHYQLALGQVSTGAVPSHHPAPVYPDALLDQRLPPEEVEARLVVNEEGKVAEVRIADEERADAHTRLFDDAVRAAAMQWTFEPLRINQWASDANGNTHEVSSEARPFSLDYVFRFAWKDGKPVTDAGVSPRATP</sequence>
<accession>A0ABS2JMD0</accession>
<protein>
    <recommendedName>
        <fullName evidence="3">TonB C-terminal domain-containing protein</fullName>
    </recommendedName>
</protein>
<dbReference type="Proteomes" id="UP001430065">
    <property type="component" value="Unassembled WGS sequence"/>
</dbReference>
<gene>
    <name evidence="1" type="ORF">ISP20_03400</name>
</gene>
<evidence type="ECO:0000313" key="2">
    <source>
        <dbReference type="Proteomes" id="UP001430065"/>
    </source>
</evidence>
<keyword evidence="2" id="KW-1185">Reference proteome</keyword>